<dbReference type="EMBL" id="JBBWWR010000004">
    <property type="protein sequence ID" value="KAK8968511.1"/>
    <property type="molecule type" value="Genomic_DNA"/>
</dbReference>
<protein>
    <submittedName>
        <fullName evidence="8">Purine permease 3</fullName>
    </submittedName>
</protein>
<dbReference type="PANTHER" id="PTHR31376">
    <property type="entry name" value="OS09G0467300 PROTEIN-RELATED"/>
    <property type="match status" value="1"/>
</dbReference>
<organism evidence="8 9">
    <name type="scientific">Platanthera guangdongensis</name>
    <dbReference type="NCBI Taxonomy" id="2320717"/>
    <lineage>
        <taxon>Eukaryota</taxon>
        <taxon>Viridiplantae</taxon>
        <taxon>Streptophyta</taxon>
        <taxon>Embryophyta</taxon>
        <taxon>Tracheophyta</taxon>
        <taxon>Spermatophyta</taxon>
        <taxon>Magnoliopsida</taxon>
        <taxon>Liliopsida</taxon>
        <taxon>Asparagales</taxon>
        <taxon>Orchidaceae</taxon>
        <taxon>Orchidoideae</taxon>
        <taxon>Orchideae</taxon>
        <taxon>Orchidinae</taxon>
        <taxon>Platanthera</taxon>
    </lineage>
</organism>
<feature type="transmembrane region" description="Helical" evidence="7">
    <location>
        <begin position="69"/>
        <end position="92"/>
    </location>
</feature>
<dbReference type="Proteomes" id="UP001412067">
    <property type="component" value="Unassembled WGS sequence"/>
</dbReference>
<sequence length="164" mass="17931">MSFLPVSTSALLSSTQLGFTDVFAFFIVKQKLSASSINVVVLLTFGTVVLGVHASGDRPNGESKAKYNIGFPMTLGATVVYALVLQLVELMYKYAKEDAIGREAKHYRLGQAEYYLVDFFSTIIAHFFFLGLVGTIKYSSALLSGVIVAICIPVTEVHAVFFFH</sequence>
<keyword evidence="6 7" id="KW-0472">Membrane</keyword>
<comment type="subcellular location">
    <subcellularLocation>
        <location evidence="1">Membrane</location>
    </subcellularLocation>
</comment>
<evidence type="ECO:0000256" key="2">
    <source>
        <dbReference type="ARBA" id="ARBA00006213"/>
    </source>
</evidence>
<reference evidence="8 9" key="1">
    <citation type="journal article" date="2022" name="Nat. Plants">
        <title>Genomes of leafy and leafless Platanthera orchids illuminate the evolution of mycoheterotrophy.</title>
        <authorList>
            <person name="Li M.H."/>
            <person name="Liu K.W."/>
            <person name="Li Z."/>
            <person name="Lu H.C."/>
            <person name="Ye Q.L."/>
            <person name="Zhang D."/>
            <person name="Wang J.Y."/>
            <person name="Li Y.F."/>
            <person name="Zhong Z.M."/>
            <person name="Liu X."/>
            <person name="Yu X."/>
            <person name="Liu D.K."/>
            <person name="Tu X.D."/>
            <person name="Liu B."/>
            <person name="Hao Y."/>
            <person name="Liao X.Y."/>
            <person name="Jiang Y.T."/>
            <person name="Sun W.H."/>
            <person name="Chen J."/>
            <person name="Chen Y.Q."/>
            <person name="Ai Y."/>
            <person name="Zhai J.W."/>
            <person name="Wu S.S."/>
            <person name="Zhou Z."/>
            <person name="Hsiao Y.Y."/>
            <person name="Wu W.L."/>
            <person name="Chen Y.Y."/>
            <person name="Lin Y.F."/>
            <person name="Hsu J.L."/>
            <person name="Li C.Y."/>
            <person name="Wang Z.W."/>
            <person name="Zhao X."/>
            <person name="Zhong W.Y."/>
            <person name="Ma X.K."/>
            <person name="Ma L."/>
            <person name="Huang J."/>
            <person name="Chen G.Z."/>
            <person name="Huang M.Z."/>
            <person name="Huang L."/>
            <person name="Peng D.H."/>
            <person name="Luo Y.B."/>
            <person name="Zou S.Q."/>
            <person name="Chen S.P."/>
            <person name="Lan S."/>
            <person name="Tsai W.C."/>
            <person name="Van de Peer Y."/>
            <person name="Liu Z.J."/>
        </authorList>
    </citation>
    <scope>NUCLEOTIDE SEQUENCE [LARGE SCALE GENOMIC DNA]</scope>
    <source>
        <strain evidence="8">Lor288</strain>
    </source>
</reference>
<evidence type="ECO:0000313" key="8">
    <source>
        <dbReference type="EMBL" id="KAK8968511.1"/>
    </source>
</evidence>
<keyword evidence="3" id="KW-0813">Transport</keyword>
<dbReference type="InterPro" id="IPR030182">
    <property type="entry name" value="PUP_plant"/>
</dbReference>
<keyword evidence="9" id="KW-1185">Reference proteome</keyword>
<accession>A0ABR2MYM7</accession>
<feature type="transmembrane region" description="Helical" evidence="7">
    <location>
        <begin position="142"/>
        <end position="163"/>
    </location>
</feature>
<feature type="transmembrane region" description="Helical" evidence="7">
    <location>
        <begin position="113"/>
        <end position="136"/>
    </location>
</feature>
<comment type="similarity">
    <text evidence="2">Belongs to the purine permeases (TC 2.A.7.14) family.</text>
</comment>
<gene>
    <name evidence="8" type="primary">PUP3</name>
    <name evidence="8" type="ORF">KSP40_PGU005380</name>
</gene>
<comment type="caution">
    <text evidence="8">The sequence shown here is derived from an EMBL/GenBank/DDBJ whole genome shotgun (WGS) entry which is preliminary data.</text>
</comment>
<evidence type="ECO:0000256" key="6">
    <source>
        <dbReference type="ARBA" id="ARBA00023136"/>
    </source>
</evidence>
<evidence type="ECO:0000256" key="1">
    <source>
        <dbReference type="ARBA" id="ARBA00004370"/>
    </source>
</evidence>
<evidence type="ECO:0000313" key="9">
    <source>
        <dbReference type="Proteomes" id="UP001412067"/>
    </source>
</evidence>
<name>A0ABR2MYM7_9ASPA</name>
<evidence type="ECO:0000256" key="7">
    <source>
        <dbReference type="SAM" id="Phobius"/>
    </source>
</evidence>
<evidence type="ECO:0000256" key="5">
    <source>
        <dbReference type="ARBA" id="ARBA00022989"/>
    </source>
</evidence>
<evidence type="ECO:0000256" key="3">
    <source>
        <dbReference type="ARBA" id="ARBA00022448"/>
    </source>
</evidence>
<dbReference type="PANTHER" id="PTHR31376:SF105">
    <property type="entry name" value="PURINE PERMEASE-RELATED"/>
    <property type="match status" value="1"/>
</dbReference>
<dbReference type="Pfam" id="PF16913">
    <property type="entry name" value="PUNUT"/>
    <property type="match status" value="2"/>
</dbReference>
<proteinExistence type="inferred from homology"/>
<keyword evidence="5 7" id="KW-1133">Transmembrane helix</keyword>
<feature type="transmembrane region" description="Helical" evidence="7">
    <location>
        <begin position="6"/>
        <end position="28"/>
    </location>
</feature>
<keyword evidence="4 7" id="KW-0812">Transmembrane</keyword>
<evidence type="ECO:0000256" key="4">
    <source>
        <dbReference type="ARBA" id="ARBA00022692"/>
    </source>
</evidence>
<feature type="transmembrane region" description="Helical" evidence="7">
    <location>
        <begin position="35"/>
        <end position="54"/>
    </location>
</feature>